<evidence type="ECO:0000256" key="3">
    <source>
        <dbReference type="ARBA" id="ARBA00023125"/>
    </source>
</evidence>
<dbReference type="PANTHER" id="PTHR30537:SF66">
    <property type="entry name" value="IRON-REGULATED VIRULENCE REGULATORY PROTEIN IRGB"/>
    <property type="match status" value="1"/>
</dbReference>
<gene>
    <name evidence="6" type="ORF">MEA186_33254</name>
</gene>
<dbReference type="GO" id="GO:0043565">
    <property type="term" value="F:sequence-specific DNA binding"/>
    <property type="evidence" value="ECO:0007669"/>
    <property type="project" value="TreeGrafter"/>
</dbReference>
<organism evidence="6 7">
    <name type="scientific">Mesorhizobium amorphae CCNWGS0123</name>
    <dbReference type="NCBI Taxonomy" id="1082933"/>
    <lineage>
        <taxon>Bacteria</taxon>
        <taxon>Pseudomonadati</taxon>
        <taxon>Pseudomonadota</taxon>
        <taxon>Alphaproteobacteria</taxon>
        <taxon>Hyphomicrobiales</taxon>
        <taxon>Phyllobacteriaceae</taxon>
        <taxon>Mesorhizobium</taxon>
    </lineage>
</organism>
<dbReference type="AlphaFoldDB" id="G6YKW5"/>
<evidence type="ECO:0000259" key="5">
    <source>
        <dbReference type="PROSITE" id="PS50931"/>
    </source>
</evidence>
<dbReference type="PANTHER" id="PTHR30537">
    <property type="entry name" value="HTH-TYPE TRANSCRIPTIONAL REGULATOR"/>
    <property type="match status" value="1"/>
</dbReference>
<dbReference type="STRING" id="1082933.A6B35_10670"/>
<dbReference type="PRINTS" id="PR00039">
    <property type="entry name" value="HTHLYSR"/>
</dbReference>
<keyword evidence="2" id="KW-0805">Transcription regulation</keyword>
<dbReference type="FunFam" id="1.10.10.10:FF:000001">
    <property type="entry name" value="LysR family transcriptional regulator"/>
    <property type="match status" value="1"/>
</dbReference>
<dbReference type="SUPFAM" id="SSF53850">
    <property type="entry name" value="Periplasmic binding protein-like II"/>
    <property type="match status" value="1"/>
</dbReference>
<accession>G6YKW5</accession>
<dbReference type="EMBL" id="AGSN01000240">
    <property type="protein sequence ID" value="EHH03480.1"/>
    <property type="molecule type" value="Genomic_DNA"/>
</dbReference>
<dbReference type="InterPro" id="IPR000847">
    <property type="entry name" value="LysR_HTH_N"/>
</dbReference>
<name>G6YKW5_9HYPH</name>
<evidence type="ECO:0000313" key="6">
    <source>
        <dbReference type="EMBL" id="EHH03480.1"/>
    </source>
</evidence>
<sequence>MAVRLVAKNRGQSYKLSDQIRQSPMTDLLNLNRLVYFTTVVETGSFTAAADRLGVAKAVVSHQVGKLEQELGATLLRRTTRRVTPTEEGRLFYDRAAIILREAEAAYGDISQSAARPTGMLRLTAPLDYGEMVVAPTIAAYLRKYPKMRVETIFDDAVSNLVDEEIDLGIRVGWLADSSNLARRLGTLQQFVVASPELAARLPADAGPKVAKSLPWVGNAQLRGIGQWLFSKDGETVLAELNPVVSCDKTPGVKACVLAGIGLGIFPDYSVSDDIAGGRLVRVFADWSLPTGGIHAVFPPARFRPAKVRAFVDMLLAAEKKRARGSVPGR</sequence>
<dbReference type="GO" id="GO:0003700">
    <property type="term" value="F:DNA-binding transcription factor activity"/>
    <property type="evidence" value="ECO:0007669"/>
    <property type="project" value="InterPro"/>
</dbReference>
<dbReference type="Gene3D" id="1.10.10.10">
    <property type="entry name" value="Winged helix-like DNA-binding domain superfamily/Winged helix DNA-binding domain"/>
    <property type="match status" value="1"/>
</dbReference>
<dbReference type="Gene3D" id="3.40.190.290">
    <property type="match status" value="1"/>
</dbReference>
<dbReference type="InterPro" id="IPR036388">
    <property type="entry name" value="WH-like_DNA-bd_sf"/>
</dbReference>
<comment type="similarity">
    <text evidence="1">Belongs to the LysR transcriptional regulatory family.</text>
</comment>
<dbReference type="PROSITE" id="PS50931">
    <property type="entry name" value="HTH_LYSR"/>
    <property type="match status" value="1"/>
</dbReference>
<feature type="domain" description="HTH lysR-type" evidence="5">
    <location>
        <begin position="29"/>
        <end position="86"/>
    </location>
</feature>
<keyword evidence="3" id="KW-0238">DNA-binding</keyword>
<dbReference type="Proteomes" id="UP000002949">
    <property type="component" value="Unassembled WGS sequence"/>
</dbReference>
<proteinExistence type="inferred from homology"/>
<dbReference type="InterPro" id="IPR036390">
    <property type="entry name" value="WH_DNA-bd_sf"/>
</dbReference>
<dbReference type="CDD" id="cd08422">
    <property type="entry name" value="PBP2_CrgA_like"/>
    <property type="match status" value="1"/>
</dbReference>
<reference evidence="6 7" key="1">
    <citation type="journal article" date="2012" name="J. Bacteriol.">
        <title>Draft Genome Sequence of Plant Growth-Promoting Rhizobium Mesorhizobium amorphae, Isolated from Zinc-Lead Mine Tailings.</title>
        <authorList>
            <person name="Hao X."/>
            <person name="Lin Y."/>
            <person name="Johnstone L."/>
            <person name="Baltrus D.A."/>
            <person name="Miller S.J."/>
            <person name="Wei G."/>
            <person name="Rensing C."/>
        </authorList>
    </citation>
    <scope>NUCLEOTIDE SEQUENCE [LARGE SCALE GENOMIC DNA]</scope>
    <source>
        <strain evidence="6 7">CCNWGS0123</strain>
    </source>
</reference>
<protein>
    <submittedName>
        <fullName evidence="6">Transcriptional regulator</fullName>
    </submittedName>
</protein>
<keyword evidence="7" id="KW-1185">Reference proteome</keyword>
<dbReference type="eggNOG" id="COG0583">
    <property type="taxonomic scope" value="Bacteria"/>
</dbReference>
<dbReference type="InterPro" id="IPR058163">
    <property type="entry name" value="LysR-type_TF_proteobact-type"/>
</dbReference>
<dbReference type="InterPro" id="IPR005119">
    <property type="entry name" value="LysR_subst-bd"/>
</dbReference>
<dbReference type="Pfam" id="PF00126">
    <property type="entry name" value="HTH_1"/>
    <property type="match status" value="1"/>
</dbReference>
<dbReference type="PATRIC" id="fig|1082933.3.peg.6440"/>
<evidence type="ECO:0000313" key="7">
    <source>
        <dbReference type="Proteomes" id="UP000002949"/>
    </source>
</evidence>
<keyword evidence="4" id="KW-0804">Transcription</keyword>
<evidence type="ECO:0000256" key="1">
    <source>
        <dbReference type="ARBA" id="ARBA00009437"/>
    </source>
</evidence>
<evidence type="ECO:0000256" key="4">
    <source>
        <dbReference type="ARBA" id="ARBA00023163"/>
    </source>
</evidence>
<dbReference type="SUPFAM" id="SSF46785">
    <property type="entry name" value="Winged helix' DNA-binding domain"/>
    <property type="match status" value="1"/>
</dbReference>
<dbReference type="Pfam" id="PF03466">
    <property type="entry name" value="LysR_substrate"/>
    <property type="match status" value="1"/>
</dbReference>
<dbReference type="GO" id="GO:0006351">
    <property type="term" value="P:DNA-templated transcription"/>
    <property type="evidence" value="ECO:0007669"/>
    <property type="project" value="TreeGrafter"/>
</dbReference>
<evidence type="ECO:0000256" key="2">
    <source>
        <dbReference type="ARBA" id="ARBA00023015"/>
    </source>
</evidence>